<accession>A0A9N8DT76</accession>
<comment type="caution">
    <text evidence="2">The sequence shown here is derived from an EMBL/GenBank/DDBJ whole genome shotgun (WGS) entry which is preliminary data.</text>
</comment>
<evidence type="ECO:0000313" key="3">
    <source>
        <dbReference type="Proteomes" id="UP001153069"/>
    </source>
</evidence>
<feature type="region of interest" description="Disordered" evidence="1">
    <location>
        <begin position="425"/>
        <end position="449"/>
    </location>
</feature>
<dbReference type="EMBL" id="CAICTM010000269">
    <property type="protein sequence ID" value="CAB9506549.1"/>
    <property type="molecule type" value="Genomic_DNA"/>
</dbReference>
<organism evidence="2 3">
    <name type="scientific">Seminavis robusta</name>
    <dbReference type="NCBI Taxonomy" id="568900"/>
    <lineage>
        <taxon>Eukaryota</taxon>
        <taxon>Sar</taxon>
        <taxon>Stramenopiles</taxon>
        <taxon>Ochrophyta</taxon>
        <taxon>Bacillariophyta</taxon>
        <taxon>Bacillariophyceae</taxon>
        <taxon>Bacillariophycidae</taxon>
        <taxon>Naviculales</taxon>
        <taxon>Naviculaceae</taxon>
        <taxon>Seminavis</taxon>
    </lineage>
</organism>
<evidence type="ECO:0000256" key="1">
    <source>
        <dbReference type="SAM" id="MobiDB-lite"/>
    </source>
</evidence>
<name>A0A9N8DT76_9STRA</name>
<feature type="region of interest" description="Disordered" evidence="1">
    <location>
        <begin position="513"/>
        <end position="534"/>
    </location>
</feature>
<dbReference type="Proteomes" id="UP001153069">
    <property type="component" value="Unassembled WGS sequence"/>
</dbReference>
<keyword evidence="3" id="KW-1185">Reference proteome</keyword>
<proteinExistence type="predicted"/>
<reference evidence="2" key="1">
    <citation type="submission" date="2020-06" db="EMBL/GenBank/DDBJ databases">
        <authorList>
            <consortium name="Plant Systems Biology data submission"/>
        </authorList>
    </citation>
    <scope>NUCLEOTIDE SEQUENCE</scope>
    <source>
        <strain evidence="2">D6</strain>
    </source>
</reference>
<gene>
    <name evidence="2" type="ORF">SEMRO_270_G104380.1</name>
</gene>
<protein>
    <submittedName>
        <fullName evidence="2">Uncharacterized protein</fullName>
    </submittedName>
</protein>
<dbReference type="OrthoDB" id="226265at2759"/>
<sequence>MRMPHIKTIIKKRQQGSLNKESNWAKANFRWATQLLIRSGRFPDSELHKLMVDGPDGEKVLPDCFNKEKLPCFNDYNVIYFDESHKKVRVGTIGSNGKPVQIRFKRLANGKIAKPGEGGSYREAGTELGMKYTEEARFCLGVGKKMVDGDEVGFRLPLFEYTEQTLVTDKDWQDAFEREMLRPRSLTGEKKGPWYSTGREKGVSYKTDPVTVMKHIGTAAEKWLKANHGIVTVQDFYQKVECNPALRAVLKDKYKRAFPGDKLTECLAMFADARDGPPQPRDHTKADNPYESKFGDSWRDEVEKSTSMKKIVNIQLMVEYMMGLNDHIPRFGGRPTGNNAPFMPLDDCLNKDHDDGVLRHCAATSLLPKEDPRKFSLRTPLLVASAYKRVWNHENGWPTSKRIVQDINRVPTAWQLVYDNEGLNTGKAANGHRGDAQRAAKTNRRNWGGARKKKEIPMDVWYHPDAREALDEFKKRSKQIYYGDDYIDSEEADLEELLVMDPDAVEQGDTVEEVQGVEGNTPGSEATEDQVEVS</sequence>
<dbReference type="AlphaFoldDB" id="A0A9N8DT76"/>
<feature type="region of interest" description="Disordered" evidence="1">
    <location>
        <begin position="274"/>
        <end position="298"/>
    </location>
</feature>
<evidence type="ECO:0000313" key="2">
    <source>
        <dbReference type="EMBL" id="CAB9506549.1"/>
    </source>
</evidence>